<keyword evidence="1" id="KW-0472">Membrane</keyword>
<sequence length="223" mass="25155">MPCVTRRLPEKCKYFLQLLLASQKLTLYYFMKISDSFQKMLPFGYLFLVVMGILKESVYYYQLGINYLKYATIMDVLISPIATLTLHPLLLVALGIVIVSSYGISVYYARQKAKAGKGGQVMSKEEIDAQLSSIFVRCFAFTLLCFFLGIGVGEGLGVQRKIATGTLHYDYKLNYNSGDAEEVCILGSNSIYYFYLSKGSKVIKIMPVGGIRNLEMIRNRMLP</sequence>
<feature type="transmembrane region" description="Helical" evidence="1">
    <location>
        <begin position="129"/>
        <end position="152"/>
    </location>
</feature>
<evidence type="ECO:0000313" key="2">
    <source>
        <dbReference type="EMBL" id="PSK90609.1"/>
    </source>
</evidence>
<keyword evidence="3" id="KW-1185">Reference proteome</keyword>
<organism evidence="2 3">
    <name type="scientific">Taibaiella chishuiensis</name>
    <dbReference type="NCBI Taxonomy" id="1434707"/>
    <lineage>
        <taxon>Bacteria</taxon>
        <taxon>Pseudomonadati</taxon>
        <taxon>Bacteroidota</taxon>
        <taxon>Chitinophagia</taxon>
        <taxon>Chitinophagales</taxon>
        <taxon>Chitinophagaceae</taxon>
        <taxon>Taibaiella</taxon>
    </lineage>
</organism>
<accession>A0A2P8D064</accession>
<feature type="transmembrane region" description="Helical" evidence="1">
    <location>
        <begin position="81"/>
        <end position="108"/>
    </location>
</feature>
<evidence type="ECO:0000256" key="1">
    <source>
        <dbReference type="SAM" id="Phobius"/>
    </source>
</evidence>
<dbReference type="AlphaFoldDB" id="A0A2P8D064"/>
<reference evidence="2 3" key="1">
    <citation type="submission" date="2018-03" db="EMBL/GenBank/DDBJ databases">
        <title>Genomic Encyclopedia of Type Strains, Phase III (KMG-III): the genomes of soil and plant-associated and newly described type strains.</title>
        <authorList>
            <person name="Whitman W."/>
        </authorList>
    </citation>
    <scope>NUCLEOTIDE SEQUENCE [LARGE SCALE GENOMIC DNA]</scope>
    <source>
        <strain evidence="2 3">CGMCC 1.12700</strain>
    </source>
</reference>
<proteinExistence type="predicted"/>
<dbReference type="Proteomes" id="UP000240572">
    <property type="component" value="Unassembled WGS sequence"/>
</dbReference>
<feature type="transmembrane region" description="Helical" evidence="1">
    <location>
        <begin position="43"/>
        <end position="61"/>
    </location>
</feature>
<protein>
    <submittedName>
        <fullName evidence="2">Uncharacterized protein</fullName>
    </submittedName>
</protein>
<name>A0A2P8D064_9BACT</name>
<evidence type="ECO:0000313" key="3">
    <source>
        <dbReference type="Proteomes" id="UP000240572"/>
    </source>
</evidence>
<gene>
    <name evidence="2" type="ORF">B0I18_10719</name>
</gene>
<keyword evidence="1" id="KW-1133">Transmembrane helix</keyword>
<keyword evidence="1" id="KW-0812">Transmembrane</keyword>
<dbReference type="EMBL" id="PYGD01000007">
    <property type="protein sequence ID" value="PSK90609.1"/>
    <property type="molecule type" value="Genomic_DNA"/>
</dbReference>
<comment type="caution">
    <text evidence="2">The sequence shown here is derived from an EMBL/GenBank/DDBJ whole genome shotgun (WGS) entry which is preliminary data.</text>
</comment>